<dbReference type="Pfam" id="PF06133">
    <property type="entry name" value="Com_YlbF"/>
    <property type="match status" value="1"/>
</dbReference>
<dbReference type="Proteomes" id="UP000215459">
    <property type="component" value="Unassembled WGS sequence"/>
</dbReference>
<comment type="caution">
    <text evidence="1">The sequence shown here is derived from an EMBL/GenBank/DDBJ whole genome shotgun (WGS) entry which is preliminary data.</text>
</comment>
<dbReference type="PANTHER" id="PTHR38448">
    <property type="entry name" value="REGULATORY PROTEIN YLBF-RELATED"/>
    <property type="match status" value="1"/>
</dbReference>
<dbReference type="InterPro" id="IPR016783">
    <property type="entry name" value="Biofilm_formation_YmcA"/>
</dbReference>
<evidence type="ECO:0000313" key="1">
    <source>
        <dbReference type="EMBL" id="OYD09534.1"/>
    </source>
</evidence>
<protein>
    <recommendedName>
        <fullName evidence="3">Master regulator for biofilm formation</fullName>
    </recommendedName>
</protein>
<dbReference type="OrthoDB" id="2167788at2"/>
<dbReference type="PIRSF" id="PIRSF021287">
    <property type="entry name" value="Biofilm_formation_YmcA"/>
    <property type="match status" value="1"/>
</dbReference>
<evidence type="ECO:0008006" key="3">
    <source>
        <dbReference type="Google" id="ProtNLM"/>
    </source>
</evidence>
<reference evidence="1 2" key="1">
    <citation type="submission" date="2017-07" db="EMBL/GenBank/DDBJ databases">
        <title>The genome sequence of Paludifilum halophilum highlights mechanisms for microbial adaptation to high salt environemnts.</title>
        <authorList>
            <person name="Belbahri L."/>
        </authorList>
    </citation>
    <scope>NUCLEOTIDE SEQUENCE [LARGE SCALE GENOMIC DNA]</scope>
    <source>
        <strain evidence="1 2">DSM 102817</strain>
    </source>
</reference>
<name>A0A235BB57_9BACL</name>
<dbReference type="EMBL" id="NOWF01000001">
    <property type="protein sequence ID" value="OYD09534.1"/>
    <property type="molecule type" value="Genomic_DNA"/>
</dbReference>
<dbReference type="InterPro" id="IPR052767">
    <property type="entry name" value="Bact_com_dev_regulator"/>
</dbReference>
<dbReference type="AlphaFoldDB" id="A0A235BB57"/>
<dbReference type="SUPFAM" id="SSF158622">
    <property type="entry name" value="YheA/YmcA-like"/>
    <property type="match status" value="1"/>
</dbReference>
<gene>
    <name evidence="1" type="ORF">CHM34_00505</name>
</gene>
<proteinExistence type="predicted"/>
<sequence>MPQVEKQHPVLVHAAQLGRRLLETEEIQRFRSAEEQIQNSRRVNGLIEEIKRKQKELVHAKHYQKHEYIRQLEADLDRLHREMDELPIVREYQQTQVEVNDLLQTLQSIVAGAVSERLDVETGGDVGGGGCGSGGPCRCK</sequence>
<dbReference type="Gene3D" id="1.20.1500.10">
    <property type="entry name" value="YheA/YmcA-like"/>
    <property type="match status" value="1"/>
</dbReference>
<dbReference type="RefSeq" id="WP_094262634.1">
    <property type="nucleotide sequence ID" value="NZ_NOWF01000001.1"/>
</dbReference>
<dbReference type="InterPro" id="IPR023378">
    <property type="entry name" value="YheA/YmcA-like_dom_sf"/>
</dbReference>
<organism evidence="1 2">
    <name type="scientific">Paludifilum halophilum</name>
    <dbReference type="NCBI Taxonomy" id="1642702"/>
    <lineage>
        <taxon>Bacteria</taxon>
        <taxon>Bacillati</taxon>
        <taxon>Bacillota</taxon>
        <taxon>Bacilli</taxon>
        <taxon>Bacillales</taxon>
        <taxon>Thermoactinomycetaceae</taxon>
        <taxon>Paludifilum</taxon>
    </lineage>
</organism>
<evidence type="ECO:0000313" key="2">
    <source>
        <dbReference type="Proteomes" id="UP000215459"/>
    </source>
</evidence>
<accession>A0A235BB57</accession>
<dbReference type="InterPro" id="IPR010368">
    <property type="entry name" value="Com_YlbF"/>
</dbReference>
<keyword evidence="2" id="KW-1185">Reference proteome</keyword>
<dbReference type="PANTHER" id="PTHR38448:SF1">
    <property type="entry name" value="YLBF FAMILY REGULATOR"/>
    <property type="match status" value="1"/>
</dbReference>